<evidence type="ECO:0000313" key="2">
    <source>
        <dbReference type="Proteomes" id="UP001054945"/>
    </source>
</evidence>
<evidence type="ECO:0000313" key="1">
    <source>
        <dbReference type="EMBL" id="GIY28975.1"/>
    </source>
</evidence>
<dbReference type="EMBL" id="BPLR01009011">
    <property type="protein sequence ID" value="GIY28975.1"/>
    <property type="molecule type" value="Genomic_DNA"/>
</dbReference>
<sequence>MQRALRHPKEKLTPACEEHRKNYNPNPVISIIGDICRYAIALGGSCGMGLLRTGTEYQTTLDSLHRIATSEWMLFRIVLQRIGSSVIYFECGQ</sequence>
<name>A0AAV4S5R5_CAEEX</name>
<accession>A0AAV4S5R5</accession>
<proteinExistence type="predicted"/>
<keyword evidence="2" id="KW-1185">Reference proteome</keyword>
<gene>
    <name evidence="1" type="ORF">CEXT_809021</name>
</gene>
<comment type="caution">
    <text evidence="1">The sequence shown here is derived from an EMBL/GenBank/DDBJ whole genome shotgun (WGS) entry which is preliminary data.</text>
</comment>
<protein>
    <submittedName>
        <fullName evidence="1">Uncharacterized protein</fullName>
    </submittedName>
</protein>
<dbReference type="Proteomes" id="UP001054945">
    <property type="component" value="Unassembled WGS sequence"/>
</dbReference>
<dbReference type="AlphaFoldDB" id="A0AAV4S5R5"/>
<organism evidence="1 2">
    <name type="scientific">Caerostris extrusa</name>
    <name type="common">Bark spider</name>
    <name type="synonym">Caerostris bankana</name>
    <dbReference type="NCBI Taxonomy" id="172846"/>
    <lineage>
        <taxon>Eukaryota</taxon>
        <taxon>Metazoa</taxon>
        <taxon>Ecdysozoa</taxon>
        <taxon>Arthropoda</taxon>
        <taxon>Chelicerata</taxon>
        <taxon>Arachnida</taxon>
        <taxon>Araneae</taxon>
        <taxon>Araneomorphae</taxon>
        <taxon>Entelegynae</taxon>
        <taxon>Araneoidea</taxon>
        <taxon>Araneidae</taxon>
        <taxon>Caerostris</taxon>
    </lineage>
</organism>
<reference evidence="1 2" key="1">
    <citation type="submission" date="2021-06" db="EMBL/GenBank/DDBJ databases">
        <title>Caerostris extrusa draft genome.</title>
        <authorList>
            <person name="Kono N."/>
            <person name="Arakawa K."/>
        </authorList>
    </citation>
    <scope>NUCLEOTIDE SEQUENCE [LARGE SCALE GENOMIC DNA]</scope>
</reference>